<evidence type="ECO:0000256" key="2">
    <source>
        <dbReference type="ARBA" id="ARBA00023002"/>
    </source>
</evidence>
<dbReference type="Proteomes" id="UP000295345">
    <property type="component" value="Unassembled WGS sequence"/>
</dbReference>
<dbReference type="Pfam" id="PF00106">
    <property type="entry name" value="adh_short"/>
    <property type="match status" value="1"/>
</dbReference>
<name>A0A4R4SZ02_9ACTN</name>
<dbReference type="InterPro" id="IPR002347">
    <property type="entry name" value="SDR_fam"/>
</dbReference>
<evidence type="ECO:0000313" key="3">
    <source>
        <dbReference type="EMBL" id="TDC67772.1"/>
    </source>
</evidence>
<dbReference type="InterPro" id="IPR036291">
    <property type="entry name" value="NAD(P)-bd_dom_sf"/>
</dbReference>
<dbReference type="Gene3D" id="3.40.50.720">
    <property type="entry name" value="NAD(P)-binding Rossmann-like Domain"/>
    <property type="match status" value="1"/>
</dbReference>
<organism evidence="3 4">
    <name type="scientific">Streptomyces hainanensis</name>
    <dbReference type="NCBI Taxonomy" id="402648"/>
    <lineage>
        <taxon>Bacteria</taxon>
        <taxon>Bacillati</taxon>
        <taxon>Actinomycetota</taxon>
        <taxon>Actinomycetes</taxon>
        <taxon>Kitasatosporales</taxon>
        <taxon>Streptomycetaceae</taxon>
        <taxon>Streptomyces</taxon>
    </lineage>
</organism>
<dbReference type="SUPFAM" id="SSF51735">
    <property type="entry name" value="NAD(P)-binding Rossmann-fold domains"/>
    <property type="match status" value="1"/>
</dbReference>
<protein>
    <submittedName>
        <fullName evidence="3">SDR family NAD(P)-dependent oxidoreductase</fullName>
    </submittedName>
</protein>
<dbReference type="RefSeq" id="WP_132821017.1">
    <property type="nucleotide sequence ID" value="NZ_SMKI01000406.1"/>
</dbReference>
<comment type="caution">
    <text evidence="3">The sequence shown here is derived from an EMBL/GenBank/DDBJ whole genome shotgun (WGS) entry which is preliminary data.</text>
</comment>
<dbReference type="EMBL" id="SMKI01000406">
    <property type="protein sequence ID" value="TDC67772.1"/>
    <property type="molecule type" value="Genomic_DNA"/>
</dbReference>
<dbReference type="PANTHER" id="PTHR24320:SF274">
    <property type="entry name" value="CHAIN DEHYDROGENASE, PUTATIVE (AFU_ORTHOLOGUE AFUA_4G00440)-RELATED"/>
    <property type="match status" value="1"/>
</dbReference>
<dbReference type="AlphaFoldDB" id="A0A4R4SZ02"/>
<dbReference type="OrthoDB" id="9785826at2"/>
<dbReference type="PANTHER" id="PTHR24320">
    <property type="entry name" value="RETINOL DEHYDROGENASE"/>
    <property type="match status" value="1"/>
</dbReference>
<keyword evidence="2" id="KW-0560">Oxidoreductase</keyword>
<accession>A0A4R4SZ02</accession>
<evidence type="ECO:0000256" key="1">
    <source>
        <dbReference type="ARBA" id="ARBA00006484"/>
    </source>
</evidence>
<proteinExistence type="inferred from homology"/>
<reference evidence="3 4" key="1">
    <citation type="submission" date="2019-03" db="EMBL/GenBank/DDBJ databases">
        <title>Draft genome sequences of novel Actinobacteria.</title>
        <authorList>
            <person name="Sahin N."/>
            <person name="Ay H."/>
            <person name="Saygin H."/>
        </authorList>
    </citation>
    <scope>NUCLEOTIDE SEQUENCE [LARGE SCALE GENOMIC DNA]</scope>
    <source>
        <strain evidence="3 4">DSM 41900</strain>
    </source>
</reference>
<evidence type="ECO:0000313" key="4">
    <source>
        <dbReference type="Proteomes" id="UP000295345"/>
    </source>
</evidence>
<comment type="similarity">
    <text evidence="1">Belongs to the short-chain dehydrogenases/reductases (SDR) family.</text>
</comment>
<sequence>MARVFVTGSTTGLGLGATRQLLDEGHEVTLHARDDRRAAELAESLGRDARVVVGDLADTGETDAVAEQVNRLGRQDAVIHNAGVYLESHRVATSDGHARVLAVNALAPYRLTALIQRPQRLVYVSSGAHESGDASLRDIDWTARPWRSGQAYSDSKLYVTTLAAAVARRWPEVASSAVDPGWVPTRMGGPGAPDDLTEGHVTQCWLAVSDDPEATEGGGYWYHRRRRPPHPAVEDTAFQDRLLDTLAELTGVPFPAS</sequence>
<keyword evidence="4" id="KW-1185">Reference proteome</keyword>
<dbReference type="PRINTS" id="PR00081">
    <property type="entry name" value="GDHRDH"/>
</dbReference>
<gene>
    <name evidence="3" type="ORF">E1283_28325</name>
</gene>
<dbReference type="GO" id="GO:0016491">
    <property type="term" value="F:oxidoreductase activity"/>
    <property type="evidence" value="ECO:0007669"/>
    <property type="project" value="UniProtKB-KW"/>
</dbReference>